<organism evidence="2 3">
    <name type="scientific">Paenibacillus motobuensis</name>
    <dbReference type="NCBI Taxonomy" id="295324"/>
    <lineage>
        <taxon>Bacteria</taxon>
        <taxon>Bacillati</taxon>
        <taxon>Bacillota</taxon>
        <taxon>Bacilli</taxon>
        <taxon>Bacillales</taxon>
        <taxon>Paenibacillaceae</taxon>
        <taxon>Paenibacillus</taxon>
    </lineage>
</organism>
<gene>
    <name evidence="2" type="ORF">GCM10008933_41660</name>
</gene>
<dbReference type="EMBL" id="BAAACX010000018">
    <property type="protein sequence ID" value="GAA0407101.1"/>
    <property type="molecule type" value="Genomic_DNA"/>
</dbReference>
<keyword evidence="1" id="KW-0812">Transmembrane</keyword>
<accession>A0ABN0YRH1</accession>
<keyword evidence="1" id="KW-1133">Transmembrane helix</keyword>
<reference evidence="2 3" key="1">
    <citation type="journal article" date="2019" name="Int. J. Syst. Evol. Microbiol.">
        <title>The Global Catalogue of Microorganisms (GCM) 10K type strain sequencing project: providing services to taxonomists for standard genome sequencing and annotation.</title>
        <authorList>
            <consortium name="The Broad Institute Genomics Platform"/>
            <consortium name="The Broad Institute Genome Sequencing Center for Infectious Disease"/>
            <person name="Wu L."/>
            <person name="Ma J."/>
        </authorList>
    </citation>
    <scope>NUCLEOTIDE SEQUENCE [LARGE SCALE GENOMIC DNA]</scope>
    <source>
        <strain evidence="2 3">JCM 12774</strain>
    </source>
</reference>
<evidence type="ECO:0000313" key="3">
    <source>
        <dbReference type="Proteomes" id="UP001500340"/>
    </source>
</evidence>
<dbReference type="Proteomes" id="UP001500340">
    <property type="component" value="Unassembled WGS sequence"/>
</dbReference>
<comment type="caution">
    <text evidence="2">The sequence shown here is derived from an EMBL/GenBank/DDBJ whole genome shotgun (WGS) entry which is preliminary data.</text>
</comment>
<protein>
    <recommendedName>
        <fullName evidence="4">Virulence factor membrane-bound polymerase C-terminal domain-containing protein</fullName>
    </recommendedName>
</protein>
<proteinExistence type="predicted"/>
<evidence type="ECO:0008006" key="4">
    <source>
        <dbReference type="Google" id="ProtNLM"/>
    </source>
</evidence>
<evidence type="ECO:0000313" key="2">
    <source>
        <dbReference type="EMBL" id="GAA0407101.1"/>
    </source>
</evidence>
<feature type="transmembrane region" description="Helical" evidence="1">
    <location>
        <begin position="7"/>
        <end position="23"/>
    </location>
</feature>
<evidence type="ECO:0000256" key="1">
    <source>
        <dbReference type="SAM" id="Phobius"/>
    </source>
</evidence>
<keyword evidence="1" id="KW-0472">Membrane</keyword>
<keyword evidence="3" id="KW-1185">Reference proteome</keyword>
<sequence length="248" mass="28110">MALGGPAASLITALLILILPPFWPLFKELLLWISLTLGAATIFPLSNGSSHSDGKLFLLLHKRSARAHLLMAGVILQKDYLSERQPAEWNSEIINAAAQLLKGLPERTPEQLAEEIELRMYLYLHYADKGQPEEALKYIRPVCLTKHPYPAISVSRIMIDSLYAGHLLLYPPQDTRSCEEAEALVKSLPNNEPYSYHKAWAALLSVQGNKEEAMEHLSQARILLDRWFRPFGTYRLERNILSQIENQL</sequence>
<name>A0ABN0YRH1_9BACL</name>